<dbReference type="AlphaFoldDB" id="A0ABD0X038"/>
<reference evidence="1 2" key="1">
    <citation type="submission" date="2024-06" db="EMBL/GenBank/DDBJ databases">
        <authorList>
            <person name="Pan Q."/>
            <person name="Wen M."/>
            <person name="Jouanno E."/>
            <person name="Zahm M."/>
            <person name="Klopp C."/>
            <person name="Cabau C."/>
            <person name="Louis A."/>
            <person name="Berthelot C."/>
            <person name="Parey E."/>
            <person name="Roest Crollius H."/>
            <person name="Montfort J."/>
            <person name="Robinson-Rechavi M."/>
            <person name="Bouchez O."/>
            <person name="Lampietro C."/>
            <person name="Lopez Roques C."/>
            <person name="Donnadieu C."/>
            <person name="Postlethwait J."/>
            <person name="Bobe J."/>
            <person name="Verreycken H."/>
            <person name="Guiguen Y."/>
        </authorList>
    </citation>
    <scope>NUCLEOTIDE SEQUENCE [LARGE SCALE GENOMIC DNA]</scope>
    <source>
        <strain evidence="1">Up_M1</strain>
        <tissue evidence="1">Testis</tissue>
    </source>
</reference>
<name>A0ABD0X038_UMBPY</name>
<sequence length="221" mass="24471">MSLYLNSGLGPRRIQVNPTDPGENYSHLPGMSTVTTLVPRKVGRGIHSVEYYDIPWTVSKLRAVSACLRQLRLLFEQCCEPGGPPQLQVLAALQALEQSVLPLAEHYPSMGRPPVSHALAMLRLTLTDVKVSTKSETKRYSEIFRDFDNFELSLVYSTVEEMLPDSDSQSIAETVSTETTENTDLDHVTGEDIYPTDGEDKDEGLSAQEADLVLLLNSAWS</sequence>
<accession>A0ABD0X038</accession>
<protein>
    <submittedName>
        <fullName evidence="1">Uncharacterized protein</fullName>
    </submittedName>
</protein>
<dbReference type="Proteomes" id="UP001557470">
    <property type="component" value="Unassembled WGS sequence"/>
</dbReference>
<organism evidence="1 2">
    <name type="scientific">Umbra pygmaea</name>
    <name type="common">Eastern mudminnow</name>
    <dbReference type="NCBI Taxonomy" id="75934"/>
    <lineage>
        <taxon>Eukaryota</taxon>
        <taxon>Metazoa</taxon>
        <taxon>Chordata</taxon>
        <taxon>Craniata</taxon>
        <taxon>Vertebrata</taxon>
        <taxon>Euteleostomi</taxon>
        <taxon>Actinopterygii</taxon>
        <taxon>Neopterygii</taxon>
        <taxon>Teleostei</taxon>
        <taxon>Protacanthopterygii</taxon>
        <taxon>Esociformes</taxon>
        <taxon>Umbridae</taxon>
        <taxon>Umbra</taxon>
    </lineage>
</organism>
<dbReference type="EMBL" id="JAGEUA010000003">
    <property type="protein sequence ID" value="KAL0992641.1"/>
    <property type="molecule type" value="Genomic_DNA"/>
</dbReference>
<proteinExistence type="predicted"/>
<gene>
    <name evidence="1" type="ORF">UPYG_G00096100</name>
</gene>
<comment type="caution">
    <text evidence="1">The sequence shown here is derived from an EMBL/GenBank/DDBJ whole genome shotgun (WGS) entry which is preliminary data.</text>
</comment>
<evidence type="ECO:0000313" key="2">
    <source>
        <dbReference type="Proteomes" id="UP001557470"/>
    </source>
</evidence>
<evidence type="ECO:0000313" key="1">
    <source>
        <dbReference type="EMBL" id="KAL0992641.1"/>
    </source>
</evidence>
<keyword evidence="2" id="KW-1185">Reference proteome</keyword>